<feature type="compositionally biased region" description="Polar residues" evidence="8">
    <location>
        <begin position="111"/>
        <end position="125"/>
    </location>
</feature>
<feature type="compositionally biased region" description="Polar residues" evidence="8">
    <location>
        <begin position="31"/>
        <end position="43"/>
    </location>
</feature>
<dbReference type="Pfam" id="PF22379">
    <property type="entry name" value="OB_MCM10"/>
    <property type="match status" value="1"/>
</dbReference>
<evidence type="ECO:0000256" key="2">
    <source>
        <dbReference type="ARBA" id="ARBA00009679"/>
    </source>
</evidence>
<dbReference type="GO" id="GO:0043596">
    <property type="term" value="C:nuclear replication fork"/>
    <property type="evidence" value="ECO:0007669"/>
    <property type="project" value="TreeGrafter"/>
</dbReference>
<evidence type="ECO:0000313" key="12">
    <source>
        <dbReference type="Proteomes" id="UP001373714"/>
    </source>
</evidence>
<reference evidence="11 12" key="1">
    <citation type="submission" date="2019-10" db="EMBL/GenBank/DDBJ databases">
        <authorList>
            <person name="Palmer J.M."/>
        </authorList>
    </citation>
    <scope>NUCLEOTIDE SEQUENCE [LARGE SCALE GENOMIC DNA]</scope>
    <source>
        <strain evidence="11 12">TWF730</strain>
    </source>
</reference>
<feature type="region of interest" description="Disordered" evidence="8">
    <location>
        <begin position="858"/>
        <end position="901"/>
    </location>
</feature>
<keyword evidence="5" id="KW-0863">Zinc-finger</keyword>
<organism evidence="11 12">
    <name type="scientific">Orbilia blumenaviensis</name>
    <dbReference type="NCBI Taxonomy" id="1796055"/>
    <lineage>
        <taxon>Eukaryota</taxon>
        <taxon>Fungi</taxon>
        <taxon>Dikarya</taxon>
        <taxon>Ascomycota</taxon>
        <taxon>Pezizomycotina</taxon>
        <taxon>Orbiliomycetes</taxon>
        <taxon>Orbiliales</taxon>
        <taxon>Orbiliaceae</taxon>
        <taxon>Orbilia</taxon>
    </lineage>
</organism>
<comment type="similarity">
    <text evidence="2">Belongs to the MCM10 family.</text>
</comment>
<dbReference type="EMBL" id="JAVHNS010000007">
    <property type="protein sequence ID" value="KAK6349096.1"/>
    <property type="molecule type" value="Genomic_DNA"/>
</dbReference>
<evidence type="ECO:0000256" key="8">
    <source>
        <dbReference type="SAM" id="MobiDB-lite"/>
    </source>
</evidence>
<feature type="region of interest" description="Disordered" evidence="8">
    <location>
        <begin position="742"/>
        <end position="797"/>
    </location>
</feature>
<keyword evidence="7" id="KW-0539">Nucleus</keyword>
<feature type="compositionally biased region" description="Basic and acidic residues" evidence="8">
    <location>
        <begin position="779"/>
        <end position="792"/>
    </location>
</feature>
<proteinExistence type="inferred from homology"/>
<dbReference type="InterPro" id="IPR040184">
    <property type="entry name" value="Mcm10"/>
</dbReference>
<comment type="caution">
    <text evidence="11">The sequence shown here is derived from an EMBL/GenBank/DDBJ whole genome shotgun (WGS) entry which is preliminary data.</text>
</comment>
<accession>A0AAV9USY3</accession>
<evidence type="ECO:0000256" key="7">
    <source>
        <dbReference type="ARBA" id="ARBA00023242"/>
    </source>
</evidence>
<evidence type="ECO:0000259" key="9">
    <source>
        <dbReference type="Pfam" id="PF09329"/>
    </source>
</evidence>
<feature type="region of interest" description="Disordered" evidence="8">
    <location>
        <begin position="97"/>
        <end position="381"/>
    </location>
</feature>
<feature type="compositionally biased region" description="Low complexity" evidence="8">
    <location>
        <begin position="229"/>
        <end position="246"/>
    </location>
</feature>
<dbReference type="GO" id="GO:0003697">
    <property type="term" value="F:single-stranded DNA binding"/>
    <property type="evidence" value="ECO:0007669"/>
    <property type="project" value="InterPro"/>
</dbReference>
<feature type="compositionally biased region" description="Basic and acidic residues" evidence="8">
    <location>
        <begin position="267"/>
        <end position="278"/>
    </location>
</feature>
<protein>
    <recommendedName>
        <fullName evidence="13">Zinc finger Mcm10/DnaG-type domain-containing protein</fullName>
    </recommendedName>
</protein>
<evidence type="ECO:0000256" key="4">
    <source>
        <dbReference type="ARBA" id="ARBA00022723"/>
    </source>
</evidence>
<feature type="domain" description="Zinc finger Mcm10/DnaG-type" evidence="9">
    <location>
        <begin position="523"/>
        <end position="568"/>
    </location>
</feature>
<feature type="compositionally biased region" description="Polar residues" evidence="8">
    <location>
        <begin position="284"/>
        <end position="316"/>
    </location>
</feature>
<dbReference type="GO" id="GO:0006270">
    <property type="term" value="P:DNA replication initiation"/>
    <property type="evidence" value="ECO:0007669"/>
    <property type="project" value="InterPro"/>
</dbReference>
<keyword evidence="6" id="KW-0862">Zinc</keyword>
<gene>
    <name evidence="11" type="ORF">TWF730_009855</name>
</gene>
<keyword evidence="3" id="KW-0235">DNA replication</keyword>
<name>A0AAV9USY3_9PEZI</name>
<dbReference type="Proteomes" id="UP001373714">
    <property type="component" value="Unassembled WGS sequence"/>
</dbReference>
<dbReference type="InterPro" id="IPR012340">
    <property type="entry name" value="NA-bd_OB-fold"/>
</dbReference>
<evidence type="ECO:0000256" key="3">
    <source>
        <dbReference type="ARBA" id="ARBA00022705"/>
    </source>
</evidence>
<dbReference type="GO" id="GO:0003688">
    <property type="term" value="F:DNA replication origin binding"/>
    <property type="evidence" value="ECO:0007669"/>
    <property type="project" value="TreeGrafter"/>
</dbReference>
<dbReference type="Pfam" id="PF09329">
    <property type="entry name" value="zf-primase"/>
    <property type="match status" value="1"/>
</dbReference>
<feature type="compositionally biased region" description="Polar residues" evidence="8">
    <location>
        <begin position="323"/>
        <end position="333"/>
    </location>
</feature>
<feature type="compositionally biased region" description="Acidic residues" evidence="8">
    <location>
        <begin position="59"/>
        <end position="78"/>
    </location>
</feature>
<feature type="compositionally biased region" description="Low complexity" evidence="8">
    <location>
        <begin position="208"/>
        <end position="218"/>
    </location>
</feature>
<dbReference type="SUPFAM" id="SSF50249">
    <property type="entry name" value="Nucleic acid-binding proteins"/>
    <property type="match status" value="1"/>
</dbReference>
<keyword evidence="12" id="KW-1185">Reference proteome</keyword>
<sequence>MAGNNGAVAQWPPASPKDVLRLTPKKPHTNPIHSSPLRRTTAVSPSPRSRRPLPPGHNDDDDEDEDSDATTSEEDEEALQLQLKAIEMKLKLKRLQKEKKRKALAAAANAPSSSSTIPRTSNTGGRVTPPPSIPPTFESTAPDVQVPVSPSPRRRNNMPISDANPPQSPSRVLLGIDKGLRARDISLKRAPGMTNLIAEQPPRKPQFASSSTSSTASALHNVTKDNPFAPRSSRAAASAAAAAAAPVEHVKSFSERIAEQRAGITAKEARARENEKLRSKGWNMDSNDNATVSSMDSNTLVASRASSVTSHRPASSQQQQQQMGSTRLQTSRITSSTASASTAALPALPDVPKPTGPSSISGPADPASGSQEPSDLGSGFDSFSSLHLSRRTIPHTTLSRHLQEKELFQLPRLLKTVHSPEYDPPDVPGDWVVFGIVSSKSEPRDVAREGGGKYIVMQLTDLKWEIDLFFFGATFQKYYRIPVGTVLAILNPNIMKPRNQDSGKFSLTLSDGNDEESSILEIGQSRDLAGCKARKRDGKECGVWVDKRRTEYCDFHVEQTVAKNRAGRMELNTMGKLYSPPKNKGGIRPKRNWLRGGKQEKEDGLLPLGGVGVVPDLPVRAGGGGGNVYVSSGFSTARLIDGGEKTGDLNWQREKEERVRRVLARREKEREVTRGLLAVGNSNTGMEYLKANLEDEGKTVVGGARAMENAGKSVGKGQTVQEVRSKALEEFRKGMMAVKASDVSLSPVKSKRKVADRKSGSPEDTNTASGGKGGQSATDDERAVKRTRKTDEGPVGWAQRDVKKHLDRNVALTSAGGYKQTQLGFGRARSRSPPKNIAAAAGGSDIGAFEVEQRVEREMSPTKSNMVMAGRPRRDSKTVTFAPTPDRGGAAAVVGDDDSDDELEILGM</sequence>
<feature type="compositionally biased region" description="Basic and acidic residues" evidence="8">
    <location>
        <begin position="248"/>
        <end position="259"/>
    </location>
</feature>
<evidence type="ECO:0000256" key="1">
    <source>
        <dbReference type="ARBA" id="ARBA00004123"/>
    </source>
</evidence>
<evidence type="ECO:0000313" key="11">
    <source>
        <dbReference type="EMBL" id="KAK6349096.1"/>
    </source>
</evidence>
<dbReference type="Gene3D" id="2.40.50.140">
    <property type="entry name" value="Nucleic acid-binding proteins"/>
    <property type="match status" value="1"/>
</dbReference>
<comment type="subcellular location">
    <subcellularLocation>
        <location evidence="1">Nucleus</location>
    </subcellularLocation>
</comment>
<evidence type="ECO:0008006" key="13">
    <source>
        <dbReference type="Google" id="ProtNLM"/>
    </source>
</evidence>
<dbReference type="GO" id="GO:0008270">
    <property type="term" value="F:zinc ion binding"/>
    <property type="evidence" value="ECO:0007669"/>
    <property type="project" value="UniProtKB-KW"/>
</dbReference>
<feature type="compositionally biased region" description="Basic and acidic residues" evidence="8">
    <location>
        <begin position="178"/>
        <end position="187"/>
    </location>
</feature>
<evidence type="ECO:0000256" key="5">
    <source>
        <dbReference type="ARBA" id="ARBA00022771"/>
    </source>
</evidence>
<evidence type="ECO:0000259" key="10">
    <source>
        <dbReference type="Pfam" id="PF22379"/>
    </source>
</evidence>
<dbReference type="PANTHER" id="PTHR13454:SF11">
    <property type="entry name" value="PROTEIN MCM10 HOMOLOG"/>
    <property type="match status" value="1"/>
</dbReference>
<dbReference type="InterPro" id="IPR015408">
    <property type="entry name" value="Znf_Mcm10/DnaG"/>
</dbReference>
<feature type="region of interest" description="Disordered" evidence="8">
    <location>
        <begin position="1"/>
        <end position="80"/>
    </location>
</feature>
<evidence type="ECO:0000256" key="6">
    <source>
        <dbReference type="ARBA" id="ARBA00022833"/>
    </source>
</evidence>
<feature type="domain" description="MCM10 OB-fold" evidence="10">
    <location>
        <begin position="383"/>
        <end position="510"/>
    </location>
</feature>
<feature type="compositionally biased region" description="Low complexity" evidence="8">
    <location>
        <begin position="334"/>
        <end position="344"/>
    </location>
</feature>
<dbReference type="InterPro" id="IPR055065">
    <property type="entry name" value="OB_MCM10"/>
</dbReference>
<dbReference type="AlphaFoldDB" id="A0AAV9USY3"/>
<keyword evidence="4" id="KW-0479">Metal-binding</keyword>
<dbReference type="PANTHER" id="PTHR13454">
    <property type="entry name" value="PROTEIN MCM10 HOMOLOG"/>
    <property type="match status" value="1"/>
</dbReference>